<feature type="repeat" description="ANK" evidence="1">
    <location>
        <begin position="16"/>
        <end position="48"/>
    </location>
</feature>
<dbReference type="Gene3D" id="1.25.40.20">
    <property type="entry name" value="Ankyrin repeat-containing domain"/>
    <property type="match status" value="2"/>
</dbReference>
<dbReference type="Proteomes" id="UP001174909">
    <property type="component" value="Unassembled WGS sequence"/>
</dbReference>
<dbReference type="PANTHER" id="PTHR22677">
    <property type="entry name" value="ANKYRIN REPEAT DOMAIN-CONTAINING PROTEIN 60"/>
    <property type="match status" value="1"/>
</dbReference>
<evidence type="ECO:0000313" key="4">
    <source>
        <dbReference type="Proteomes" id="UP001174909"/>
    </source>
</evidence>
<feature type="repeat" description="ANK" evidence="1">
    <location>
        <begin position="116"/>
        <end position="141"/>
    </location>
</feature>
<dbReference type="SUPFAM" id="SSF48403">
    <property type="entry name" value="Ankyrin repeat"/>
    <property type="match status" value="1"/>
</dbReference>
<evidence type="ECO:0000313" key="3">
    <source>
        <dbReference type="EMBL" id="CAI8025856.1"/>
    </source>
</evidence>
<dbReference type="PROSITE" id="PS50088">
    <property type="entry name" value="ANK_REPEAT"/>
    <property type="match status" value="4"/>
</dbReference>
<name>A0AA35WQY0_GEOBA</name>
<dbReference type="PRINTS" id="PR01415">
    <property type="entry name" value="ANKYRIN"/>
</dbReference>
<protein>
    <submittedName>
        <fullName evidence="3">Ankyrin-1</fullName>
    </submittedName>
</protein>
<dbReference type="AlphaFoldDB" id="A0AA35WQY0"/>
<keyword evidence="4" id="KW-1185">Reference proteome</keyword>
<dbReference type="PANTHER" id="PTHR22677:SF4">
    <property type="entry name" value="USHER SYNDROME TYPE-1G PROTEIN-LIKE PROTEIN"/>
    <property type="match status" value="1"/>
</dbReference>
<dbReference type="Pfam" id="PF00023">
    <property type="entry name" value="Ank"/>
    <property type="match status" value="1"/>
</dbReference>
<keyword evidence="2" id="KW-0732">Signal</keyword>
<dbReference type="InterPro" id="IPR039323">
    <property type="entry name" value="ANKRD_45/46/60"/>
</dbReference>
<feature type="repeat" description="ANK" evidence="1">
    <location>
        <begin position="83"/>
        <end position="115"/>
    </location>
</feature>
<dbReference type="SMART" id="SM00248">
    <property type="entry name" value="ANK"/>
    <property type="match status" value="4"/>
</dbReference>
<evidence type="ECO:0000256" key="1">
    <source>
        <dbReference type="PROSITE-ProRule" id="PRU00023"/>
    </source>
</evidence>
<sequence length="159" mass="16887">MRSSPKVCTVVLFIQYGSVPLGIAAEEGHTETVQRLLEAGANPNDQTKNGCSPVYVASQNGHTDVVDLLVQAGADIHLAVHEYGSVPLMIAARMGHIKTVQRLLELGADVNCKEKLGPTALHFAAEDGHSEVVKLLLRAGATDTPDQDGKRAVDKARAI</sequence>
<dbReference type="InterPro" id="IPR002110">
    <property type="entry name" value="Ankyrin_rpt"/>
</dbReference>
<keyword evidence="1" id="KW-0040">ANK repeat</keyword>
<comment type="caution">
    <text evidence="3">The sequence shown here is derived from an EMBL/GenBank/DDBJ whole genome shotgun (WGS) entry which is preliminary data.</text>
</comment>
<accession>A0AA35WQY0</accession>
<feature type="signal peptide" evidence="2">
    <location>
        <begin position="1"/>
        <end position="24"/>
    </location>
</feature>
<dbReference type="EMBL" id="CASHTH010002185">
    <property type="protein sequence ID" value="CAI8025856.1"/>
    <property type="molecule type" value="Genomic_DNA"/>
</dbReference>
<dbReference type="PROSITE" id="PS50297">
    <property type="entry name" value="ANK_REP_REGION"/>
    <property type="match status" value="4"/>
</dbReference>
<gene>
    <name evidence="3" type="ORF">GBAR_LOCUS14908</name>
</gene>
<reference evidence="3" key="1">
    <citation type="submission" date="2023-03" db="EMBL/GenBank/DDBJ databases">
        <authorList>
            <person name="Steffen K."/>
            <person name="Cardenas P."/>
        </authorList>
    </citation>
    <scope>NUCLEOTIDE SEQUENCE</scope>
</reference>
<feature type="chain" id="PRO_5041342265" evidence="2">
    <location>
        <begin position="25"/>
        <end position="159"/>
    </location>
</feature>
<feature type="repeat" description="ANK" evidence="1">
    <location>
        <begin position="49"/>
        <end position="81"/>
    </location>
</feature>
<dbReference type="InterPro" id="IPR036770">
    <property type="entry name" value="Ankyrin_rpt-contain_sf"/>
</dbReference>
<organism evidence="3 4">
    <name type="scientific">Geodia barretti</name>
    <name type="common">Barrett's horny sponge</name>
    <dbReference type="NCBI Taxonomy" id="519541"/>
    <lineage>
        <taxon>Eukaryota</taxon>
        <taxon>Metazoa</taxon>
        <taxon>Porifera</taxon>
        <taxon>Demospongiae</taxon>
        <taxon>Heteroscleromorpha</taxon>
        <taxon>Tetractinellida</taxon>
        <taxon>Astrophorina</taxon>
        <taxon>Geodiidae</taxon>
        <taxon>Geodia</taxon>
    </lineage>
</organism>
<proteinExistence type="predicted"/>
<evidence type="ECO:0000256" key="2">
    <source>
        <dbReference type="SAM" id="SignalP"/>
    </source>
</evidence>
<dbReference type="Pfam" id="PF12796">
    <property type="entry name" value="Ank_2"/>
    <property type="match status" value="1"/>
</dbReference>